<comment type="catalytic activity">
    <reaction evidence="10">
        <text>an acyl-CoA + a 1,2-diacyl-sn-glycerol = a triacyl-sn-glycerol + CoA</text>
        <dbReference type="Rhea" id="RHEA:10868"/>
        <dbReference type="ChEBI" id="CHEBI:17815"/>
        <dbReference type="ChEBI" id="CHEBI:57287"/>
        <dbReference type="ChEBI" id="CHEBI:58342"/>
        <dbReference type="ChEBI" id="CHEBI:64615"/>
        <dbReference type="EC" id="2.3.1.20"/>
    </reaction>
</comment>
<dbReference type="GO" id="GO:0019432">
    <property type="term" value="P:triglyceride biosynthetic process"/>
    <property type="evidence" value="ECO:0007669"/>
    <property type="project" value="UniProtKB-UniPathway"/>
</dbReference>
<name>A0A4Q7VGI7_9BURK</name>
<comment type="caution">
    <text evidence="13">The sequence shown here is derived from an EMBL/GenBank/DDBJ whole genome shotgun (WGS) entry which is preliminary data.</text>
</comment>
<keyword evidence="5" id="KW-0444">Lipid biosynthesis</keyword>
<evidence type="ECO:0000256" key="7">
    <source>
        <dbReference type="ARBA" id="ARBA00022798"/>
    </source>
</evidence>
<dbReference type="GO" id="GO:0004144">
    <property type="term" value="F:diacylglycerol O-acyltransferase activity"/>
    <property type="evidence" value="ECO:0007669"/>
    <property type="project" value="UniProtKB-EC"/>
</dbReference>
<evidence type="ECO:0000313" key="14">
    <source>
        <dbReference type="Proteomes" id="UP000293671"/>
    </source>
</evidence>
<dbReference type="InterPro" id="IPR004255">
    <property type="entry name" value="O-acyltransferase_WSD1_N"/>
</dbReference>
<evidence type="ECO:0000256" key="2">
    <source>
        <dbReference type="ARBA" id="ARBA00005189"/>
    </source>
</evidence>
<organism evidence="13 14">
    <name type="scientific">Rivibacter subsaxonicus</name>
    <dbReference type="NCBI Taxonomy" id="457575"/>
    <lineage>
        <taxon>Bacteria</taxon>
        <taxon>Pseudomonadati</taxon>
        <taxon>Pseudomonadota</taxon>
        <taxon>Betaproteobacteria</taxon>
        <taxon>Burkholderiales</taxon>
        <taxon>Rivibacter</taxon>
    </lineage>
</organism>
<dbReference type="AlphaFoldDB" id="A0A4Q7VGI7"/>
<evidence type="ECO:0000259" key="11">
    <source>
        <dbReference type="Pfam" id="PF03007"/>
    </source>
</evidence>
<gene>
    <name evidence="13" type="ORF">EV670_2892</name>
</gene>
<reference evidence="13 14" key="1">
    <citation type="submission" date="2019-02" db="EMBL/GenBank/DDBJ databases">
        <title>Genomic Encyclopedia of Type Strains, Phase IV (KMG-IV): sequencing the most valuable type-strain genomes for metagenomic binning, comparative biology and taxonomic classification.</title>
        <authorList>
            <person name="Goeker M."/>
        </authorList>
    </citation>
    <scope>NUCLEOTIDE SEQUENCE [LARGE SCALE GENOMIC DNA]</scope>
    <source>
        <strain evidence="13 14">DSM 19570</strain>
    </source>
</reference>
<keyword evidence="14" id="KW-1185">Reference proteome</keyword>
<dbReference type="Proteomes" id="UP000293671">
    <property type="component" value="Unassembled WGS sequence"/>
</dbReference>
<dbReference type="NCBIfam" id="TIGR02946">
    <property type="entry name" value="acyl_WS_DGAT"/>
    <property type="match status" value="1"/>
</dbReference>
<dbReference type="EMBL" id="SHKP01000007">
    <property type="protein sequence ID" value="RZT95143.1"/>
    <property type="molecule type" value="Genomic_DNA"/>
</dbReference>
<evidence type="ECO:0000256" key="3">
    <source>
        <dbReference type="ARBA" id="ARBA00009587"/>
    </source>
</evidence>
<evidence type="ECO:0000256" key="5">
    <source>
        <dbReference type="ARBA" id="ARBA00022516"/>
    </source>
</evidence>
<feature type="domain" description="O-acyltransferase WSD1 C-terminal" evidence="12">
    <location>
        <begin position="341"/>
        <end position="482"/>
    </location>
</feature>
<dbReference type="UniPathway" id="UPA00282"/>
<evidence type="ECO:0000256" key="4">
    <source>
        <dbReference type="ARBA" id="ARBA00013244"/>
    </source>
</evidence>
<keyword evidence="9 13" id="KW-0012">Acyltransferase</keyword>
<dbReference type="PANTHER" id="PTHR31650">
    <property type="entry name" value="O-ACYLTRANSFERASE (WSD1-LIKE) FAMILY PROTEIN"/>
    <property type="match status" value="1"/>
</dbReference>
<dbReference type="Pfam" id="PF03007">
    <property type="entry name" value="WS_DGAT_cat"/>
    <property type="match status" value="1"/>
</dbReference>
<evidence type="ECO:0000259" key="12">
    <source>
        <dbReference type="Pfam" id="PF06974"/>
    </source>
</evidence>
<sequence length="495" mass="52965">MLNSPEDVALPPGAQRMSRVDTAWLRMDTPQNLMMIVGVWRLEPGITLAALQQRVQERLLKFGRFSQRVQEDAMGATWLPDEDFSLDHHVVAEKLVRKRGQGARQALEARVGELAATPLDPARPLWQFHLIEDHPGEDGSPGSAMIARVHHCIGDGIALISVMMSITDGGPLPPARARKARAEQAAENEASGDWLAEAVLRPMTDLTIKAIGMTGSGVSKSVELLANPQAPLAGSLEMARVAAQVVSDVAALALMADDSPTRLKGKPGTTKRVAWCDPIPLDEVKAIGKALGCSINDVLLACASGAIGGYLEDRGEAVAGKEIRAMVPVNLRPIEKAHELGNHFGLVPLVLPIGVANPVARVFAVRARMAELKGSYQPMLAFAVLAVAGLMIRPVQHALLGLFAKKATAVMTNVPGPATKLKFCGSTLTQTMFWVPQSGDIGMGVSILSYGGGVQFGLITDSLLCPDPEKIIDRFAPEFEKLLMTMMMLPWGEDG</sequence>
<dbReference type="RefSeq" id="WP_242616982.1">
    <property type="nucleotide sequence ID" value="NZ_SHKP01000007.1"/>
</dbReference>
<feature type="domain" description="O-acyltransferase WSD1-like N-terminal" evidence="11">
    <location>
        <begin position="17"/>
        <end position="298"/>
    </location>
</feature>
<dbReference type="GO" id="GO:0005886">
    <property type="term" value="C:plasma membrane"/>
    <property type="evidence" value="ECO:0007669"/>
    <property type="project" value="TreeGrafter"/>
</dbReference>
<evidence type="ECO:0000256" key="1">
    <source>
        <dbReference type="ARBA" id="ARBA00004771"/>
    </source>
</evidence>
<keyword evidence="7" id="KW-0319">Glycerol metabolism</keyword>
<evidence type="ECO:0000256" key="10">
    <source>
        <dbReference type="ARBA" id="ARBA00048109"/>
    </source>
</evidence>
<evidence type="ECO:0000256" key="8">
    <source>
        <dbReference type="ARBA" id="ARBA00023098"/>
    </source>
</evidence>
<accession>A0A4Q7VGI7</accession>
<dbReference type="InterPro" id="IPR023213">
    <property type="entry name" value="CAT-like_dom_sf"/>
</dbReference>
<dbReference type="Pfam" id="PF06974">
    <property type="entry name" value="WS_DGAT_C"/>
    <property type="match status" value="1"/>
</dbReference>
<keyword evidence="8" id="KW-0443">Lipid metabolism</keyword>
<dbReference type="InterPro" id="IPR014292">
    <property type="entry name" value="Acyl_transf_WS/DGAT"/>
</dbReference>
<comment type="pathway">
    <text evidence="1">Glycerolipid metabolism; triacylglycerol biosynthesis.</text>
</comment>
<keyword evidence="6 13" id="KW-0808">Transferase</keyword>
<evidence type="ECO:0000256" key="6">
    <source>
        <dbReference type="ARBA" id="ARBA00022679"/>
    </source>
</evidence>
<proteinExistence type="inferred from homology"/>
<dbReference type="InterPro" id="IPR045034">
    <property type="entry name" value="O-acyltransferase_WSD1-like"/>
</dbReference>
<protein>
    <recommendedName>
        <fullName evidence="4">diacylglycerol O-acyltransferase</fullName>
        <ecNumber evidence="4">2.3.1.20</ecNumber>
    </recommendedName>
</protein>
<dbReference type="InterPro" id="IPR009721">
    <property type="entry name" value="O-acyltransferase_WSD1_C"/>
</dbReference>
<dbReference type="EC" id="2.3.1.20" evidence="4"/>
<comment type="similarity">
    <text evidence="3">Belongs to the long-chain O-acyltransferase family.</text>
</comment>
<comment type="pathway">
    <text evidence="2">Lipid metabolism.</text>
</comment>
<dbReference type="SUPFAM" id="SSF52777">
    <property type="entry name" value="CoA-dependent acyltransferases"/>
    <property type="match status" value="1"/>
</dbReference>
<dbReference type="GO" id="GO:0006071">
    <property type="term" value="P:glycerol metabolic process"/>
    <property type="evidence" value="ECO:0007669"/>
    <property type="project" value="UniProtKB-KW"/>
</dbReference>
<evidence type="ECO:0000256" key="9">
    <source>
        <dbReference type="ARBA" id="ARBA00023315"/>
    </source>
</evidence>
<evidence type="ECO:0000313" key="13">
    <source>
        <dbReference type="EMBL" id="RZT95143.1"/>
    </source>
</evidence>
<dbReference type="PANTHER" id="PTHR31650:SF1">
    <property type="entry name" value="WAX ESTER SYNTHASE_DIACYLGLYCEROL ACYLTRANSFERASE 4-RELATED"/>
    <property type="match status" value="1"/>
</dbReference>
<dbReference type="Gene3D" id="3.30.559.10">
    <property type="entry name" value="Chloramphenicol acetyltransferase-like domain"/>
    <property type="match status" value="1"/>
</dbReference>